<proteinExistence type="predicted"/>
<evidence type="ECO:0000256" key="1">
    <source>
        <dbReference type="ARBA" id="ARBA00001946"/>
    </source>
</evidence>
<sequence>MTSVIDDTYDSYGTFEELQLFTEAIERWDISLKDQLPEYMQLVYQTLLKVYQEIEEEMEEEEKYRVHYAKEAMKSVVRAYFEEVRWLEQGYTPSLEEYLQVALVSTGYFMLSTTSLVGIMENNIITKDVFEWVFNHPKIVKASTIICRLMDDIVSHK</sequence>
<protein>
    <recommendedName>
        <fullName evidence="5">Terpene synthase metal-binding domain-containing protein</fullName>
    </recommendedName>
</protein>
<feature type="coiled-coil region" evidence="4">
    <location>
        <begin position="44"/>
        <end position="71"/>
    </location>
</feature>
<accession>A0AA88EAR8</accession>
<evidence type="ECO:0000259" key="5">
    <source>
        <dbReference type="Pfam" id="PF03936"/>
    </source>
</evidence>
<dbReference type="Proteomes" id="UP001187192">
    <property type="component" value="Unassembled WGS sequence"/>
</dbReference>
<keyword evidence="4" id="KW-0175">Coiled coil</keyword>
<dbReference type="PANTHER" id="PTHR31225:SF221">
    <property type="entry name" value="(-)-GERMACRENE D SYNTHASE"/>
    <property type="match status" value="1"/>
</dbReference>
<dbReference type="PANTHER" id="PTHR31225">
    <property type="entry name" value="OS04G0344100 PROTEIN-RELATED"/>
    <property type="match status" value="1"/>
</dbReference>
<feature type="non-terminal residue" evidence="6">
    <location>
        <position position="1"/>
    </location>
</feature>
<comment type="cofactor">
    <cofactor evidence="1">
        <name>Mg(2+)</name>
        <dbReference type="ChEBI" id="CHEBI:18420"/>
    </cofactor>
</comment>
<reference evidence="6" key="1">
    <citation type="submission" date="2023-07" db="EMBL/GenBank/DDBJ databases">
        <title>draft genome sequence of fig (Ficus carica).</title>
        <authorList>
            <person name="Takahashi T."/>
            <person name="Nishimura K."/>
        </authorList>
    </citation>
    <scope>NUCLEOTIDE SEQUENCE</scope>
</reference>
<dbReference type="Pfam" id="PF03936">
    <property type="entry name" value="Terpene_synth_C"/>
    <property type="match status" value="1"/>
</dbReference>
<dbReference type="GO" id="GO:0010333">
    <property type="term" value="F:terpene synthase activity"/>
    <property type="evidence" value="ECO:0007669"/>
    <property type="project" value="InterPro"/>
</dbReference>
<dbReference type="AlphaFoldDB" id="A0AA88EAR8"/>
<keyword evidence="2" id="KW-0479">Metal-binding</keyword>
<evidence type="ECO:0000256" key="4">
    <source>
        <dbReference type="SAM" id="Coils"/>
    </source>
</evidence>
<dbReference type="EMBL" id="BTGU01017740">
    <property type="protein sequence ID" value="GMN71277.1"/>
    <property type="molecule type" value="Genomic_DNA"/>
</dbReference>
<keyword evidence="7" id="KW-1185">Reference proteome</keyword>
<gene>
    <name evidence="6" type="ORF">TIFTF001_055519</name>
</gene>
<dbReference type="InterPro" id="IPR005630">
    <property type="entry name" value="Terpene_synthase_metal-bd"/>
</dbReference>
<keyword evidence="3" id="KW-0456">Lyase</keyword>
<comment type="caution">
    <text evidence="6">The sequence shown here is derived from an EMBL/GenBank/DDBJ whole genome shotgun (WGS) entry which is preliminary data.</text>
</comment>
<dbReference type="GO" id="GO:0000287">
    <property type="term" value="F:magnesium ion binding"/>
    <property type="evidence" value="ECO:0007669"/>
    <property type="project" value="InterPro"/>
</dbReference>
<name>A0AA88EAR8_FICCA</name>
<dbReference type="Gene3D" id="1.10.600.10">
    <property type="entry name" value="Farnesyl Diphosphate Synthase"/>
    <property type="match status" value="1"/>
</dbReference>
<evidence type="ECO:0000313" key="7">
    <source>
        <dbReference type="Proteomes" id="UP001187192"/>
    </source>
</evidence>
<dbReference type="SUPFAM" id="SSF48576">
    <property type="entry name" value="Terpenoid synthases"/>
    <property type="match status" value="1"/>
</dbReference>
<evidence type="ECO:0000256" key="3">
    <source>
        <dbReference type="ARBA" id="ARBA00023239"/>
    </source>
</evidence>
<dbReference type="GO" id="GO:0016114">
    <property type="term" value="P:terpenoid biosynthetic process"/>
    <property type="evidence" value="ECO:0007669"/>
    <property type="project" value="InterPro"/>
</dbReference>
<dbReference type="InterPro" id="IPR008949">
    <property type="entry name" value="Isoprenoid_synthase_dom_sf"/>
</dbReference>
<evidence type="ECO:0000256" key="2">
    <source>
        <dbReference type="ARBA" id="ARBA00022723"/>
    </source>
</evidence>
<evidence type="ECO:0000313" key="6">
    <source>
        <dbReference type="EMBL" id="GMN71277.1"/>
    </source>
</evidence>
<organism evidence="6 7">
    <name type="scientific">Ficus carica</name>
    <name type="common">Common fig</name>
    <dbReference type="NCBI Taxonomy" id="3494"/>
    <lineage>
        <taxon>Eukaryota</taxon>
        <taxon>Viridiplantae</taxon>
        <taxon>Streptophyta</taxon>
        <taxon>Embryophyta</taxon>
        <taxon>Tracheophyta</taxon>
        <taxon>Spermatophyta</taxon>
        <taxon>Magnoliopsida</taxon>
        <taxon>eudicotyledons</taxon>
        <taxon>Gunneridae</taxon>
        <taxon>Pentapetalae</taxon>
        <taxon>rosids</taxon>
        <taxon>fabids</taxon>
        <taxon>Rosales</taxon>
        <taxon>Moraceae</taxon>
        <taxon>Ficeae</taxon>
        <taxon>Ficus</taxon>
    </lineage>
</organism>
<feature type="domain" description="Terpene synthase metal-binding" evidence="5">
    <location>
        <begin position="1"/>
        <end position="157"/>
    </location>
</feature>
<dbReference type="InterPro" id="IPR050148">
    <property type="entry name" value="Terpene_synthase-like"/>
</dbReference>